<dbReference type="Pfam" id="PF01032">
    <property type="entry name" value="FecCD"/>
    <property type="match status" value="1"/>
</dbReference>
<dbReference type="EMBL" id="JBHSIM010000029">
    <property type="protein sequence ID" value="MFC4833563.1"/>
    <property type="molecule type" value="Genomic_DNA"/>
</dbReference>
<keyword evidence="10" id="KW-1185">Reference proteome</keyword>
<keyword evidence="6 8" id="KW-1133">Transmembrane helix</keyword>
<organism evidence="9 10">
    <name type="scientific">Actinomycetospora chibensis</name>
    <dbReference type="NCBI Taxonomy" id="663606"/>
    <lineage>
        <taxon>Bacteria</taxon>
        <taxon>Bacillati</taxon>
        <taxon>Actinomycetota</taxon>
        <taxon>Actinomycetes</taxon>
        <taxon>Pseudonocardiales</taxon>
        <taxon>Pseudonocardiaceae</taxon>
        <taxon>Actinomycetospora</taxon>
    </lineage>
</organism>
<accession>A0ABV9RJR7</accession>
<gene>
    <name evidence="9" type="ORF">ACFPEL_14210</name>
</gene>
<evidence type="ECO:0000256" key="1">
    <source>
        <dbReference type="ARBA" id="ARBA00004651"/>
    </source>
</evidence>
<feature type="transmembrane region" description="Helical" evidence="8">
    <location>
        <begin position="136"/>
        <end position="155"/>
    </location>
</feature>
<dbReference type="Proteomes" id="UP001595909">
    <property type="component" value="Unassembled WGS sequence"/>
</dbReference>
<sequence length="351" mass="34797">MSVSPPAAPKADERGTPPLAGGASRAAGLVVGVGLLVLATLLSLAVGALPVSLTQVITAFTDFAGTDAHVAVRELRLPRTLVGIAVGAALGVAGTVIQGVTRNPLADPGILGIEAGAAFAVVTSIYVLGITSVSGYAWFALLGAAVAAVVVYTLGASGRAAASPVTLALAGAAVAALLTALTSAMALLDSGTLDAFRFWVVGSLAGRDLEMLAGAAPFLVVGVVLALLSGRALNALALGEDVARALGQRVPLSRGLAAVGIVCCAGGAVSVAGPIGFVGLTVPHAARALVGPDYRWVLPYSMLIGPILLLVADVVGRVLVRPGELQVGIVMAAIGAPVFIALIRRGRLVQL</sequence>
<feature type="transmembrane region" description="Helical" evidence="8">
    <location>
        <begin position="256"/>
        <end position="282"/>
    </location>
</feature>
<keyword evidence="7 8" id="KW-0472">Membrane</keyword>
<evidence type="ECO:0000313" key="10">
    <source>
        <dbReference type="Proteomes" id="UP001595909"/>
    </source>
</evidence>
<keyword evidence="4" id="KW-1003">Cell membrane</keyword>
<evidence type="ECO:0000256" key="3">
    <source>
        <dbReference type="ARBA" id="ARBA00022448"/>
    </source>
</evidence>
<evidence type="ECO:0000256" key="6">
    <source>
        <dbReference type="ARBA" id="ARBA00022989"/>
    </source>
</evidence>
<dbReference type="CDD" id="cd06550">
    <property type="entry name" value="TM_ABC_iron-siderophores_like"/>
    <property type="match status" value="1"/>
</dbReference>
<dbReference type="InterPro" id="IPR037294">
    <property type="entry name" value="ABC_BtuC-like"/>
</dbReference>
<feature type="transmembrane region" description="Helical" evidence="8">
    <location>
        <begin position="294"/>
        <end position="319"/>
    </location>
</feature>
<feature type="transmembrane region" description="Helical" evidence="8">
    <location>
        <begin position="26"/>
        <end position="49"/>
    </location>
</feature>
<comment type="similarity">
    <text evidence="2">Belongs to the binding-protein-dependent transport system permease family. FecCD subfamily.</text>
</comment>
<evidence type="ECO:0000256" key="4">
    <source>
        <dbReference type="ARBA" id="ARBA00022475"/>
    </source>
</evidence>
<evidence type="ECO:0000256" key="5">
    <source>
        <dbReference type="ARBA" id="ARBA00022692"/>
    </source>
</evidence>
<feature type="transmembrane region" description="Helical" evidence="8">
    <location>
        <begin position="325"/>
        <end position="343"/>
    </location>
</feature>
<dbReference type="PANTHER" id="PTHR30472">
    <property type="entry name" value="FERRIC ENTEROBACTIN TRANSPORT SYSTEM PERMEASE PROTEIN"/>
    <property type="match status" value="1"/>
</dbReference>
<dbReference type="PANTHER" id="PTHR30472:SF1">
    <property type="entry name" value="FE(3+) DICITRATE TRANSPORT SYSTEM PERMEASE PROTEIN FECC-RELATED"/>
    <property type="match status" value="1"/>
</dbReference>
<feature type="transmembrane region" description="Helical" evidence="8">
    <location>
        <begin position="167"/>
        <end position="188"/>
    </location>
</feature>
<reference evidence="10" key="1">
    <citation type="journal article" date="2019" name="Int. J. Syst. Evol. Microbiol.">
        <title>The Global Catalogue of Microorganisms (GCM) 10K type strain sequencing project: providing services to taxonomists for standard genome sequencing and annotation.</title>
        <authorList>
            <consortium name="The Broad Institute Genomics Platform"/>
            <consortium name="The Broad Institute Genome Sequencing Center for Infectious Disease"/>
            <person name="Wu L."/>
            <person name="Ma J."/>
        </authorList>
    </citation>
    <scope>NUCLEOTIDE SEQUENCE [LARGE SCALE GENOMIC DNA]</scope>
    <source>
        <strain evidence="10">CCUG 50347</strain>
    </source>
</reference>
<keyword evidence="3" id="KW-0813">Transport</keyword>
<evidence type="ECO:0000256" key="7">
    <source>
        <dbReference type="ARBA" id="ARBA00023136"/>
    </source>
</evidence>
<name>A0ABV9RJR7_9PSEU</name>
<keyword evidence="5 8" id="KW-0812">Transmembrane</keyword>
<comment type="caution">
    <text evidence="9">The sequence shown here is derived from an EMBL/GenBank/DDBJ whole genome shotgun (WGS) entry which is preliminary data.</text>
</comment>
<proteinExistence type="inferred from homology"/>
<evidence type="ECO:0000256" key="8">
    <source>
        <dbReference type="SAM" id="Phobius"/>
    </source>
</evidence>
<dbReference type="RefSeq" id="WP_274191603.1">
    <property type="nucleotide sequence ID" value="NZ_BAABHN010000029.1"/>
</dbReference>
<dbReference type="SUPFAM" id="SSF81345">
    <property type="entry name" value="ABC transporter involved in vitamin B12 uptake, BtuC"/>
    <property type="match status" value="1"/>
</dbReference>
<protein>
    <submittedName>
        <fullName evidence="9">FecCD family ABC transporter permease</fullName>
    </submittedName>
</protein>
<comment type="subcellular location">
    <subcellularLocation>
        <location evidence="1">Cell membrane</location>
        <topology evidence="1">Multi-pass membrane protein</topology>
    </subcellularLocation>
</comment>
<dbReference type="InterPro" id="IPR000522">
    <property type="entry name" value="ABC_transptr_permease_BtuC"/>
</dbReference>
<dbReference type="Gene3D" id="1.10.3470.10">
    <property type="entry name" value="ABC transporter involved in vitamin B12 uptake, BtuC"/>
    <property type="match status" value="1"/>
</dbReference>
<evidence type="ECO:0000313" key="9">
    <source>
        <dbReference type="EMBL" id="MFC4833563.1"/>
    </source>
</evidence>
<feature type="transmembrane region" description="Helical" evidence="8">
    <location>
        <begin position="109"/>
        <end position="129"/>
    </location>
</feature>
<evidence type="ECO:0000256" key="2">
    <source>
        <dbReference type="ARBA" id="ARBA00007935"/>
    </source>
</evidence>
<feature type="transmembrane region" description="Helical" evidence="8">
    <location>
        <begin position="80"/>
        <end position="97"/>
    </location>
</feature>
<feature type="transmembrane region" description="Helical" evidence="8">
    <location>
        <begin position="209"/>
        <end position="228"/>
    </location>
</feature>